<dbReference type="RefSeq" id="WP_377345321.1">
    <property type="nucleotide sequence ID" value="NZ_JBHLTP010000003.1"/>
</dbReference>
<dbReference type="Proteomes" id="UP001589836">
    <property type="component" value="Unassembled WGS sequence"/>
</dbReference>
<organism evidence="2 3">
    <name type="scientific">Pontibacillus salicampi</name>
    <dbReference type="NCBI Taxonomy" id="1449801"/>
    <lineage>
        <taxon>Bacteria</taxon>
        <taxon>Bacillati</taxon>
        <taxon>Bacillota</taxon>
        <taxon>Bacilli</taxon>
        <taxon>Bacillales</taxon>
        <taxon>Bacillaceae</taxon>
        <taxon>Pontibacillus</taxon>
    </lineage>
</organism>
<reference evidence="2 3" key="1">
    <citation type="submission" date="2024-09" db="EMBL/GenBank/DDBJ databases">
        <authorList>
            <person name="Sun Q."/>
            <person name="Mori K."/>
        </authorList>
    </citation>
    <scope>NUCLEOTIDE SEQUENCE [LARGE SCALE GENOMIC DNA]</scope>
    <source>
        <strain evidence="2 3">NCAIM B.02529</strain>
    </source>
</reference>
<keyword evidence="1" id="KW-0472">Membrane</keyword>
<dbReference type="EMBL" id="JBHLTP010000003">
    <property type="protein sequence ID" value="MFC0522791.1"/>
    <property type="molecule type" value="Genomic_DNA"/>
</dbReference>
<evidence type="ECO:0000313" key="2">
    <source>
        <dbReference type="EMBL" id="MFC0522791.1"/>
    </source>
</evidence>
<evidence type="ECO:0000256" key="1">
    <source>
        <dbReference type="SAM" id="Phobius"/>
    </source>
</evidence>
<proteinExistence type="predicted"/>
<accession>A0ABV6LK76</accession>
<gene>
    <name evidence="2" type="ORF">ACFFGV_04195</name>
</gene>
<name>A0ABV6LK76_9BACI</name>
<keyword evidence="1" id="KW-0812">Transmembrane</keyword>
<keyword evidence="3" id="KW-1185">Reference proteome</keyword>
<feature type="transmembrane region" description="Helical" evidence="1">
    <location>
        <begin position="70"/>
        <end position="90"/>
    </location>
</feature>
<evidence type="ECO:0000313" key="3">
    <source>
        <dbReference type="Proteomes" id="UP001589836"/>
    </source>
</evidence>
<keyword evidence="1" id="KW-1133">Transmembrane helix</keyword>
<feature type="transmembrane region" description="Helical" evidence="1">
    <location>
        <begin position="45"/>
        <end position="63"/>
    </location>
</feature>
<sequence>MMSPRIMRYSIWLMLLLSFLIHYLHRIHDLALQVGRPSIYWDHQLLVNVALWVPVLFCVWWEITFQRKRFAHMLPFIHTLALSFIAVSIMLGGDGIVEYHFIFMVVIGMTLYHNNDFLPILASMIFGVYHIGIYFIAPELCLTIFPKSLWYPILIVIIQSVFGSALYVLTKYSKRIGQASVR</sequence>
<evidence type="ECO:0008006" key="4">
    <source>
        <dbReference type="Google" id="ProtNLM"/>
    </source>
</evidence>
<protein>
    <recommendedName>
        <fullName evidence="4">DUF1405 domain-containing protein</fullName>
    </recommendedName>
</protein>
<feature type="transmembrane region" description="Helical" evidence="1">
    <location>
        <begin position="117"/>
        <end position="137"/>
    </location>
</feature>
<feature type="transmembrane region" description="Helical" evidence="1">
    <location>
        <begin position="149"/>
        <end position="169"/>
    </location>
</feature>
<feature type="transmembrane region" description="Helical" evidence="1">
    <location>
        <begin position="96"/>
        <end position="112"/>
    </location>
</feature>
<comment type="caution">
    <text evidence="2">The sequence shown here is derived from an EMBL/GenBank/DDBJ whole genome shotgun (WGS) entry which is preliminary data.</text>
</comment>